<organism evidence="2 3">
    <name type="scientific">Micavibrio aeruginosavorus EPB</name>
    <dbReference type="NCBI Taxonomy" id="349215"/>
    <lineage>
        <taxon>Bacteria</taxon>
        <taxon>Pseudomonadati</taxon>
        <taxon>Bdellovibrionota</taxon>
        <taxon>Bdellovibrionia</taxon>
        <taxon>Bdellovibrionales</taxon>
        <taxon>Pseudobdellovibrionaceae</taxon>
        <taxon>Micavibrio</taxon>
    </lineage>
</organism>
<proteinExistence type="predicted"/>
<feature type="compositionally biased region" description="Acidic residues" evidence="1">
    <location>
        <begin position="21"/>
        <end position="37"/>
    </location>
</feature>
<evidence type="ECO:0000256" key="1">
    <source>
        <dbReference type="SAM" id="MobiDB-lite"/>
    </source>
</evidence>
<feature type="compositionally biased region" description="Basic and acidic residues" evidence="1">
    <location>
        <begin position="38"/>
        <end position="47"/>
    </location>
</feature>
<dbReference type="HOGENOM" id="CLU_1592671_0_0_5"/>
<feature type="region of interest" description="Disordered" evidence="1">
    <location>
        <begin position="1"/>
        <end position="47"/>
    </location>
</feature>
<evidence type="ECO:0000313" key="3">
    <source>
        <dbReference type="Proteomes" id="UP000011932"/>
    </source>
</evidence>
<sequence>MTETRYSKTREIYCNYKPQDDYDDNQIDPNGGDDGEDLPEHIKPYKGEKISPSDKFWSLRMIHNTWIKKLTPSEYMVLMFIWNRTIFWGKAREFIKYRHFTDGIPSTISGLPLKERRLKEILDNMQKKKCITRNRTPYGSWYAIDFNFEANKVRNKKPLTRSKRIHR</sequence>
<protein>
    <submittedName>
        <fullName evidence="2">Uncharacterized protein</fullName>
    </submittedName>
</protein>
<dbReference type="EMBL" id="CP003538">
    <property type="protein sequence ID" value="AGH97822.1"/>
    <property type="molecule type" value="Genomic_DNA"/>
</dbReference>
<dbReference type="KEGG" id="man:A11S_1002"/>
<evidence type="ECO:0000313" key="2">
    <source>
        <dbReference type="EMBL" id="AGH97822.1"/>
    </source>
</evidence>
<gene>
    <name evidence="2" type="ORF">A11S_1002</name>
</gene>
<name>M4VEK9_9BACT</name>
<dbReference type="STRING" id="349215.A11S_1002"/>
<dbReference type="AlphaFoldDB" id="M4VEK9"/>
<dbReference type="Proteomes" id="UP000011932">
    <property type="component" value="Chromosome"/>
</dbReference>
<dbReference type="Gene3D" id="1.10.10.10">
    <property type="entry name" value="Winged helix-like DNA-binding domain superfamily/Winged helix DNA-binding domain"/>
    <property type="match status" value="1"/>
</dbReference>
<reference evidence="2 3" key="1">
    <citation type="journal article" date="2013" name="ISME J.">
        <title>By their genes ye shall know them: genomic signatures of predatory bacteria.</title>
        <authorList>
            <person name="Pasternak Z."/>
            <person name="Pietrokovski S."/>
            <person name="Rotem O."/>
            <person name="Gophna U."/>
            <person name="Lurie-Weinberger M.N."/>
            <person name="Jurkevitch E."/>
        </authorList>
    </citation>
    <scope>NUCLEOTIDE SEQUENCE [LARGE SCALE GENOMIC DNA]</scope>
    <source>
        <strain evidence="2">EPB</strain>
    </source>
</reference>
<dbReference type="RefSeq" id="WP_015467367.1">
    <property type="nucleotide sequence ID" value="NC_020812.1"/>
</dbReference>
<accession>M4VEK9</accession>
<feature type="compositionally biased region" description="Basic and acidic residues" evidence="1">
    <location>
        <begin position="1"/>
        <end position="11"/>
    </location>
</feature>
<dbReference type="InterPro" id="IPR036388">
    <property type="entry name" value="WH-like_DNA-bd_sf"/>
</dbReference>